<evidence type="ECO:0000256" key="7">
    <source>
        <dbReference type="SAM" id="Phobius"/>
    </source>
</evidence>
<feature type="transmembrane region" description="Helical" evidence="7">
    <location>
        <begin position="103"/>
        <end position="122"/>
    </location>
</feature>
<dbReference type="InterPro" id="IPR049177">
    <property type="entry name" value="MgtC_SapB_SrpB_YhiD_N"/>
</dbReference>
<gene>
    <name evidence="9" type="ORF">A2648_02585</name>
</gene>
<feature type="transmembrane region" description="Helical" evidence="7">
    <location>
        <begin position="76"/>
        <end position="96"/>
    </location>
</feature>
<feature type="transmembrane region" description="Helical" evidence="7">
    <location>
        <begin position="14"/>
        <end position="33"/>
    </location>
</feature>
<evidence type="ECO:0000256" key="2">
    <source>
        <dbReference type="ARBA" id="ARBA00009298"/>
    </source>
</evidence>
<name>A0A1G2CRE3_9BACT</name>
<comment type="similarity">
    <text evidence="2">Belongs to the MgtC/SapB family.</text>
</comment>
<keyword evidence="6 7" id="KW-0472">Membrane</keyword>
<evidence type="ECO:0000256" key="4">
    <source>
        <dbReference type="ARBA" id="ARBA00022692"/>
    </source>
</evidence>
<feature type="domain" description="MgtC/SapB/SrpB/YhiD N-terminal" evidence="8">
    <location>
        <begin position="20"/>
        <end position="146"/>
    </location>
</feature>
<organism evidence="9 10">
    <name type="scientific">Candidatus Lloydbacteria bacterium RIFCSPHIGHO2_01_FULL_41_20</name>
    <dbReference type="NCBI Taxonomy" id="1798657"/>
    <lineage>
        <taxon>Bacteria</taxon>
        <taxon>Candidatus Lloydiibacteriota</taxon>
    </lineage>
</organism>
<feature type="transmembrane region" description="Helical" evidence="7">
    <location>
        <begin position="45"/>
        <end position="64"/>
    </location>
</feature>
<protein>
    <recommendedName>
        <fullName evidence="8">MgtC/SapB/SrpB/YhiD N-terminal domain-containing protein</fullName>
    </recommendedName>
</protein>
<feature type="transmembrane region" description="Helical" evidence="7">
    <location>
        <begin position="128"/>
        <end position="145"/>
    </location>
</feature>
<evidence type="ECO:0000313" key="9">
    <source>
        <dbReference type="EMBL" id="OGZ03817.1"/>
    </source>
</evidence>
<dbReference type="PANTHER" id="PTHR33778:SF1">
    <property type="entry name" value="MAGNESIUM TRANSPORTER YHID-RELATED"/>
    <property type="match status" value="1"/>
</dbReference>
<evidence type="ECO:0000256" key="1">
    <source>
        <dbReference type="ARBA" id="ARBA00004651"/>
    </source>
</evidence>
<evidence type="ECO:0000256" key="5">
    <source>
        <dbReference type="ARBA" id="ARBA00022989"/>
    </source>
</evidence>
<dbReference type="Proteomes" id="UP000178841">
    <property type="component" value="Unassembled WGS sequence"/>
</dbReference>
<reference evidence="9 10" key="1">
    <citation type="journal article" date="2016" name="Nat. Commun.">
        <title>Thousands of microbial genomes shed light on interconnected biogeochemical processes in an aquifer system.</title>
        <authorList>
            <person name="Anantharaman K."/>
            <person name="Brown C.T."/>
            <person name="Hug L.A."/>
            <person name="Sharon I."/>
            <person name="Castelle C.J."/>
            <person name="Probst A.J."/>
            <person name="Thomas B.C."/>
            <person name="Singh A."/>
            <person name="Wilkins M.J."/>
            <person name="Karaoz U."/>
            <person name="Brodie E.L."/>
            <person name="Williams K.H."/>
            <person name="Hubbard S.S."/>
            <person name="Banfield J.F."/>
        </authorList>
    </citation>
    <scope>NUCLEOTIDE SEQUENCE [LARGE SCALE GENOMIC DNA]</scope>
</reference>
<proteinExistence type="inferred from homology"/>
<dbReference type="PANTHER" id="PTHR33778">
    <property type="entry name" value="PROTEIN MGTC"/>
    <property type="match status" value="1"/>
</dbReference>
<dbReference type="GO" id="GO:0005886">
    <property type="term" value="C:plasma membrane"/>
    <property type="evidence" value="ECO:0007669"/>
    <property type="project" value="UniProtKB-SubCell"/>
</dbReference>
<keyword evidence="4 7" id="KW-0812">Transmembrane</keyword>
<comment type="caution">
    <text evidence="9">The sequence shown here is derived from an EMBL/GenBank/DDBJ whole genome shotgun (WGS) entry which is preliminary data.</text>
</comment>
<dbReference type="AlphaFoldDB" id="A0A1G2CRE3"/>
<comment type="subcellular location">
    <subcellularLocation>
        <location evidence="1">Cell membrane</location>
        <topology evidence="1">Multi-pass membrane protein</topology>
    </subcellularLocation>
</comment>
<keyword evidence="5 7" id="KW-1133">Transmembrane helix</keyword>
<evidence type="ECO:0000313" key="10">
    <source>
        <dbReference type="Proteomes" id="UP000178841"/>
    </source>
</evidence>
<keyword evidence="3" id="KW-1003">Cell membrane</keyword>
<sequence>MDSFVSLYLSNDTVVIFTKLFIAIVLGMLIGFERILAHKTAGPRTHALVSMGSALFVIISEIIIESHANLSSPDPLRVASQIIVGVGFLGAGIIMFRDSHIEGLTTASGLWVAAGIGTAVGFGLYELGIIATALTIFIFTVLWYIESKIKRGFPNKL</sequence>
<dbReference type="PRINTS" id="PR01837">
    <property type="entry name" value="MGTCSAPBPROT"/>
</dbReference>
<dbReference type="STRING" id="1798657.A2648_02585"/>
<dbReference type="EMBL" id="MHLH01000015">
    <property type="protein sequence ID" value="OGZ03817.1"/>
    <property type="molecule type" value="Genomic_DNA"/>
</dbReference>
<evidence type="ECO:0000256" key="6">
    <source>
        <dbReference type="ARBA" id="ARBA00023136"/>
    </source>
</evidence>
<dbReference type="InterPro" id="IPR003416">
    <property type="entry name" value="MgtC/SapB/SrpB/YhiD_fam"/>
</dbReference>
<evidence type="ECO:0000256" key="3">
    <source>
        <dbReference type="ARBA" id="ARBA00022475"/>
    </source>
</evidence>
<evidence type="ECO:0000259" key="8">
    <source>
        <dbReference type="Pfam" id="PF02308"/>
    </source>
</evidence>
<dbReference type="Pfam" id="PF02308">
    <property type="entry name" value="MgtC"/>
    <property type="match status" value="1"/>
</dbReference>
<accession>A0A1G2CRE3</accession>